<dbReference type="EMBL" id="JACBAZ010000052">
    <property type="protein sequence ID" value="NWK57818.1"/>
    <property type="molecule type" value="Genomic_DNA"/>
</dbReference>
<feature type="transmembrane region" description="Helical" evidence="1">
    <location>
        <begin position="16"/>
        <end position="40"/>
    </location>
</feature>
<keyword evidence="1" id="KW-0812">Transmembrane</keyword>
<keyword evidence="3" id="KW-1185">Reference proteome</keyword>
<organism evidence="2 3">
    <name type="scientific">Oceaniferula marina</name>
    <dbReference type="NCBI Taxonomy" id="2748318"/>
    <lineage>
        <taxon>Bacteria</taxon>
        <taxon>Pseudomonadati</taxon>
        <taxon>Verrucomicrobiota</taxon>
        <taxon>Verrucomicrobiia</taxon>
        <taxon>Verrucomicrobiales</taxon>
        <taxon>Verrucomicrobiaceae</taxon>
        <taxon>Oceaniferula</taxon>
    </lineage>
</organism>
<keyword evidence="1" id="KW-0472">Membrane</keyword>
<keyword evidence="1" id="KW-1133">Transmembrane helix</keyword>
<dbReference type="RefSeq" id="WP_178935342.1">
    <property type="nucleotide sequence ID" value="NZ_JACBAZ010000052.1"/>
</dbReference>
<comment type="caution">
    <text evidence="2">The sequence shown here is derived from an EMBL/GenBank/DDBJ whole genome shotgun (WGS) entry which is preliminary data.</text>
</comment>
<accession>A0A851GJ29</accession>
<feature type="transmembrane region" description="Helical" evidence="1">
    <location>
        <begin position="127"/>
        <end position="149"/>
    </location>
</feature>
<evidence type="ECO:0000313" key="2">
    <source>
        <dbReference type="EMBL" id="NWK57818.1"/>
    </source>
</evidence>
<gene>
    <name evidence="2" type="ORF">HW115_19520</name>
</gene>
<evidence type="ECO:0000313" key="3">
    <source>
        <dbReference type="Proteomes" id="UP000557872"/>
    </source>
</evidence>
<proteinExistence type="predicted"/>
<sequence>MAGELYVLQKMKIYRILLSIFTCILLAPFFVNIFGSNIVYQSFIGVSSVMVEAQNGLCRISYHGGYTSYSMNDDEGTSTGVVVINNDSTIFEGEESGLYLVNRSESMTPFVIRSFKDERGSNFEFPWLFLLVIPLALFLAPSVFARLFLYF</sequence>
<reference evidence="2 3" key="1">
    <citation type="submission" date="2020-07" db="EMBL/GenBank/DDBJ databases">
        <title>Roseicoccus Jingziensis gen. nov., sp. nov., isolated from coastal seawater.</title>
        <authorList>
            <person name="Feng X."/>
        </authorList>
    </citation>
    <scope>NUCLEOTIDE SEQUENCE [LARGE SCALE GENOMIC DNA]</scope>
    <source>
        <strain evidence="2 3">N1E253</strain>
    </source>
</reference>
<protein>
    <submittedName>
        <fullName evidence="2">Uncharacterized protein</fullName>
    </submittedName>
</protein>
<name>A0A851GJ29_9BACT</name>
<dbReference type="Proteomes" id="UP000557872">
    <property type="component" value="Unassembled WGS sequence"/>
</dbReference>
<dbReference type="AlphaFoldDB" id="A0A851GJ29"/>
<evidence type="ECO:0000256" key="1">
    <source>
        <dbReference type="SAM" id="Phobius"/>
    </source>
</evidence>